<sequence>MCLSKKMNSYNNNNHHYDQQQLPYTITKFVIDLILYCDRDQHQSLIDNALNLLRVSKRWLKITSSVFVQYYTTRLQFTLAQRHVDYIKRFQQNIQSPFCLLYHQALPKVELVFGYDYEQISINPKSIKAITRNINDLAAPQQQLRLDVDPRTHHHQWSILKQQILKHLQTTTTIIPMQPQPPQKIVYSEQRQRELDYFKENTSTIDTSPNTIDKQSAIYNQLVQLFKNREVFGEITILDIYTYDDIDTDVLIPIVEQGNQLTTLFIDGLHNQQVCKVILPIAMNLSTLAYRYGFDNNYNINNNNNNNNNDKEEDEYNNYNTLERLYLVTPDYTTDTNILNNIFKSSGGGGGLIFNNLKFLQMQFSHQLFMDWNHFKVSLPNLEVIKMEGRFRNPCQELIDYLVSRGGKVQYMAPINYDICTSPLIQHLPYYLELMINTNQLATLYSTPPQPTIYHPSLIKLDINGSFFDSYPFQNIPFETLKSLKLSLSPIRRGTTGTTTIPYLDRFEKLESLFIHMPLHTLEASEIELLCQNISQIQSLTSLDLFVGDGQWNENNYTPMIKQLVNLKIFKTGRSNLSDNQWISSHFNIEMENYETTLTRK</sequence>
<dbReference type="EMBL" id="GL883007">
    <property type="protein sequence ID" value="EGG24373.1"/>
    <property type="molecule type" value="Genomic_DNA"/>
</dbReference>
<dbReference type="RefSeq" id="XP_004362224.1">
    <property type="nucleotide sequence ID" value="XM_004362167.1"/>
</dbReference>
<dbReference type="KEGG" id="dfa:DFA_06523"/>
<reference evidence="2" key="1">
    <citation type="journal article" date="2011" name="Genome Res.">
        <title>Phylogeny-wide analysis of social amoeba genomes highlights ancient origins for complex intercellular communication.</title>
        <authorList>
            <person name="Heidel A.J."/>
            <person name="Lawal H.M."/>
            <person name="Felder M."/>
            <person name="Schilde C."/>
            <person name="Helps N.R."/>
            <person name="Tunggal B."/>
            <person name="Rivero F."/>
            <person name="John U."/>
            <person name="Schleicher M."/>
            <person name="Eichinger L."/>
            <person name="Platzer M."/>
            <person name="Noegel A.A."/>
            <person name="Schaap P."/>
            <person name="Gloeckner G."/>
        </authorList>
    </citation>
    <scope>NUCLEOTIDE SEQUENCE [LARGE SCALE GENOMIC DNA]</scope>
    <source>
        <strain evidence="2">SH3</strain>
    </source>
</reference>
<evidence type="ECO:0000313" key="1">
    <source>
        <dbReference type="EMBL" id="EGG24373.1"/>
    </source>
</evidence>
<dbReference type="STRING" id="1054147.F4PJ87"/>
<evidence type="ECO:0000313" key="2">
    <source>
        <dbReference type="Proteomes" id="UP000007797"/>
    </source>
</evidence>
<name>F4PJ87_CACFS</name>
<dbReference type="GeneID" id="14876541"/>
<dbReference type="AlphaFoldDB" id="F4PJ87"/>
<gene>
    <name evidence="1" type="ORF">DFA_06523</name>
</gene>
<accession>F4PJ87</accession>
<dbReference type="Proteomes" id="UP000007797">
    <property type="component" value="Unassembled WGS sequence"/>
</dbReference>
<protein>
    <submittedName>
        <fullName evidence="1">Uncharacterized protein</fullName>
    </submittedName>
</protein>
<keyword evidence="2" id="KW-1185">Reference proteome</keyword>
<proteinExistence type="predicted"/>
<organism evidence="1 2">
    <name type="scientific">Cavenderia fasciculata</name>
    <name type="common">Slime mold</name>
    <name type="synonym">Dictyostelium fasciculatum</name>
    <dbReference type="NCBI Taxonomy" id="261658"/>
    <lineage>
        <taxon>Eukaryota</taxon>
        <taxon>Amoebozoa</taxon>
        <taxon>Evosea</taxon>
        <taxon>Eumycetozoa</taxon>
        <taxon>Dictyostelia</taxon>
        <taxon>Acytosteliales</taxon>
        <taxon>Cavenderiaceae</taxon>
        <taxon>Cavenderia</taxon>
    </lineage>
</organism>